<dbReference type="InterPro" id="IPR050491">
    <property type="entry name" value="AmpC-like"/>
</dbReference>
<protein>
    <recommendedName>
        <fullName evidence="3">Beta-lactamase-related domain-containing protein</fullName>
    </recommendedName>
</protein>
<name>K5WMR7_PHACS</name>
<evidence type="ECO:0000259" key="3">
    <source>
        <dbReference type="Pfam" id="PF00144"/>
    </source>
</evidence>
<feature type="signal peptide" evidence="2">
    <location>
        <begin position="1"/>
        <end position="17"/>
    </location>
</feature>
<accession>K5WMR7</accession>
<dbReference type="AlphaFoldDB" id="K5WMR7"/>
<dbReference type="Gene3D" id="3.40.710.10">
    <property type="entry name" value="DD-peptidase/beta-lactamase superfamily"/>
    <property type="match status" value="1"/>
</dbReference>
<keyword evidence="5" id="KW-1185">Reference proteome</keyword>
<gene>
    <name evidence="4" type="ORF">PHACADRAFT_179759</name>
</gene>
<organism evidence="4 5">
    <name type="scientific">Phanerochaete carnosa (strain HHB-10118-sp)</name>
    <name type="common">White-rot fungus</name>
    <name type="synonym">Peniophora carnosa</name>
    <dbReference type="NCBI Taxonomy" id="650164"/>
    <lineage>
        <taxon>Eukaryota</taxon>
        <taxon>Fungi</taxon>
        <taxon>Dikarya</taxon>
        <taxon>Basidiomycota</taxon>
        <taxon>Agaricomycotina</taxon>
        <taxon>Agaricomycetes</taxon>
        <taxon>Polyporales</taxon>
        <taxon>Phanerochaetaceae</taxon>
        <taxon>Phanerochaete</taxon>
    </lineage>
</organism>
<sequence>MFFKAVFLALLAGNVLCQQQVLHLPVMADPKKQVITPELSEFVEKIMKGGNVPGLTLGVVHPDGTIELGAFGRKTEDDDEMTVDTLFDIASCSKAFLASSLGILIDDFAQGRNQTPLPPGVHKLDWHTKLAHLFPDDWELMDKWASEKITLRDALSHQTGLPRHDFSYHPTDKPVDVIRRMRYLRPAFELRQRYHYNNQVRSQ</sequence>
<dbReference type="InParanoid" id="K5WMR7"/>
<dbReference type="InterPro" id="IPR012338">
    <property type="entry name" value="Beta-lactam/transpept-like"/>
</dbReference>
<evidence type="ECO:0000313" key="5">
    <source>
        <dbReference type="Proteomes" id="UP000008370"/>
    </source>
</evidence>
<dbReference type="GeneID" id="18909919"/>
<dbReference type="Proteomes" id="UP000008370">
    <property type="component" value="Unassembled WGS sequence"/>
</dbReference>
<dbReference type="RefSeq" id="XP_007389956.1">
    <property type="nucleotide sequence ID" value="XM_007389894.1"/>
</dbReference>
<evidence type="ECO:0000256" key="2">
    <source>
        <dbReference type="SAM" id="SignalP"/>
    </source>
</evidence>
<evidence type="ECO:0000256" key="1">
    <source>
        <dbReference type="ARBA" id="ARBA00038215"/>
    </source>
</evidence>
<feature type="non-terminal residue" evidence="4">
    <location>
        <position position="1"/>
    </location>
</feature>
<dbReference type="Pfam" id="PF00144">
    <property type="entry name" value="Beta-lactamase"/>
    <property type="match status" value="1"/>
</dbReference>
<dbReference type="PANTHER" id="PTHR46825:SF9">
    <property type="entry name" value="BETA-LACTAMASE-RELATED DOMAIN-CONTAINING PROTEIN"/>
    <property type="match status" value="1"/>
</dbReference>
<proteinExistence type="inferred from homology"/>
<comment type="similarity">
    <text evidence="1">Belongs to the peptidase S12 family.</text>
</comment>
<dbReference type="EMBL" id="JH930468">
    <property type="protein sequence ID" value="EKM60499.1"/>
    <property type="molecule type" value="Genomic_DNA"/>
</dbReference>
<keyword evidence="2" id="KW-0732">Signal</keyword>
<feature type="domain" description="Beta-lactamase-related" evidence="3">
    <location>
        <begin position="41"/>
        <end position="198"/>
    </location>
</feature>
<reference evidence="4 5" key="1">
    <citation type="journal article" date="2012" name="BMC Genomics">
        <title>Comparative genomics of the white-rot fungi, Phanerochaete carnosa and P. chrysosporium, to elucidate the genetic basis of the distinct wood types they colonize.</title>
        <authorList>
            <person name="Suzuki H."/>
            <person name="MacDonald J."/>
            <person name="Syed K."/>
            <person name="Salamov A."/>
            <person name="Hori C."/>
            <person name="Aerts A."/>
            <person name="Henrissat B."/>
            <person name="Wiebenga A."/>
            <person name="vanKuyk P.A."/>
            <person name="Barry K."/>
            <person name="Lindquist E."/>
            <person name="LaButti K."/>
            <person name="Lapidus A."/>
            <person name="Lucas S."/>
            <person name="Coutinho P."/>
            <person name="Gong Y."/>
            <person name="Samejima M."/>
            <person name="Mahadevan R."/>
            <person name="Abou-Zaid M."/>
            <person name="de Vries R.P."/>
            <person name="Igarashi K."/>
            <person name="Yadav J.S."/>
            <person name="Grigoriev I.V."/>
            <person name="Master E.R."/>
        </authorList>
    </citation>
    <scope>NUCLEOTIDE SEQUENCE [LARGE SCALE GENOMIC DNA]</scope>
    <source>
        <strain evidence="4 5">HHB-10118-sp</strain>
    </source>
</reference>
<dbReference type="InterPro" id="IPR001466">
    <property type="entry name" value="Beta-lactam-related"/>
</dbReference>
<dbReference type="HOGENOM" id="CLU_1351796_0_0_1"/>
<evidence type="ECO:0000313" key="4">
    <source>
        <dbReference type="EMBL" id="EKM60499.1"/>
    </source>
</evidence>
<dbReference type="OrthoDB" id="5946976at2759"/>
<dbReference type="SUPFAM" id="SSF56601">
    <property type="entry name" value="beta-lactamase/transpeptidase-like"/>
    <property type="match status" value="1"/>
</dbReference>
<dbReference type="KEGG" id="pco:PHACADRAFT_179759"/>
<feature type="chain" id="PRO_5003889546" description="Beta-lactamase-related domain-containing protein" evidence="2">
    <location>
        <begin position="18"/>
        <end position="203"/>
    </location>
</feature>
<dbReference type="PANTHER" id="PTHR46825">
    <property type="entry name" value="D-ALANYL-D-ALANINE-CARBOXYPEPTIDASE/ENDOPEPTIDASE AMPH"/>
    <property type="match status" value="1"/>
</dbReference>